<evidence type="ECO:0000256" key="2">
    <source>
        <dbReference type="ARBA" id="ARBA00022801"/>
    </source>
</evidence>
<comment type="similarity">
    <text evidence="1">Belongs to the DDAH family.</text>
</comment>
<evidence type="ECO:0000256" key="1">
    <source>
        <dbReference type="ARBA" id="ARBA00008532"/>
    </source>
</evidence>
<evidence type="ECO:0000256" key="3">
    <source>
        <dbReference type="PIRSR" id="PIRSR633199-1"/>
    </source>
</evidence>
<gene>
    <name evidence="5" type="primary">LOC109462263</name>
</gene>
<dbReference type="GO" id="GO:0045429">
    <property type="term" value="P:positive regulation of nitric oxide biosynthetic process"/>
    <property type="evidence" value="ECO:0007669"/>
    <property type="project" value="TreeGrafter"/>
</dbReference>
<evidence type="ECO:0000313" key="5">
    <source>
        <dbReference type="RefSeq" id="XP_019614352.1"/>
    </source>
</evidence>
<dbReference type="GO" id="GO:0016597">
    <property type="term" value="F:amino acid binding"/>
    <property type="evidence" value="ECO:0007669"/>
    <property type="project" value="TreeGrafter"/>
</dbReference>
<dbReference type="PANTHER" id="PTHR12737:SF9">
    <property type="entry name" value="DIMETHYLARGININASE"/>
    <property type="match status" value="1"/>
</dbReference>
<dbReference type="RefSeq" id="XP_019614352.1">
    <property type="nucleotide sequence ID" value="XM_019758793.1"/>
</dbReference>
<feature type="active site" description="Proton donor" evidence="3">
    <location>
        <position position="174"/>
    </location>
</feature>
<reference evidence="5" key="1">
    <citation type="submission" date="2025-08" db="UniProtKB">
        <authorList>
            <consortium name="RefSeq"/>
        </authorList>
    </citation>
    <scope>IDENTIFICATION</scope>
    <source>
        <tissue evidence="5">Gonad</tissue>
    </source>
</reference>
<dbReference type="AlphaFoldDB" id="A0A6P4Y6J8"/>
<organism evidence="4 5">
    <name type="scientific">Branchiostoma belcheri</name>
    <name type="common">Amphioxus</name>
    <dbReference type="NCBI Taxonomy" id="7741"/>
    <lineage>
        <taxon>Eukaryota</taxon>
        <taxon>Metazoa</taxon>
        <taxon>Chordata</taxon>
        <taxon>Cephalochordata</taxon>
        <taxon>Leptocardii</taxon>
        <taxon>Amphioxiformes</taxon>
        <taxon>Branchiostomatidae</taxon>
        <taxon>Branchiostoma</taxon>
    </lineage>
</organism>
<dbReference type="GO" id="GO:0000052">
    <property type="term" value="P:citrulline metabolic process"/>
    <property type="evidence" value="ECO:0007669"/>
    <property type="project" value="TreeGrafter"/>
</dbReference>
<dbReference type="GO" id="GO:0016403">
    <property type="term" value="F:dimethylargininase activity"/>
    <property type="evidence" value="ECO:0007669"/>
    <property type="project" value="TreeGrafter"/>
</dbReference>
<evidence type="ECO:0000313" key="4">
    <source>
        <dbReference type="Proteomes" id="UP000515135"/>
    </source>
</evidence>
<dbReference type="Pfam" id="PF19420">
    <property type="entry name" value="DDAH_eukar"/>
    <property type="match status" value="1"/>
</dbReference>
<dbReference type="InterPro" id="IPR033199">
    <property type="entry name" value="DDAH-like"/>
</dbReference>
<dbReference type="KEGG" id="bbel:109462263"/>
<dbReference type="Gene3D" id="3.75.10.10">
    <property type="entry name" value="L-arginine/glycine Amidinotransferase, Chain A"/>
    <property type="match status" value="1"/>
</dbReference>
<dbReference type="PANTHER" id="PTHR12737">
    <property type="entry name" value="DIMETHYLARGININE DIMETHYLAMINOHYDROLASE"/>
    <property type="match status" value="1"/>
</dbReference>
<dbReference type="SUPFAM" id="SSF55909">
    <property type="entry name" value="Pentein"/>
    <property type="match status" value="1"/>
</dbReference>
<dbReference type="FunFam" id="3.75.10.10:FF:000004">
    <property type="entry name" value="N(G),N(G)-dimethylarginine dimethylaminohydrolase 1"/>
    <property type="match status" value="1"/>
</dbReference>
<keyword evidence="2" id="KW-0378">Hydrolase</keyword>
<protein>
    <submittedName>
        <fullName evidence="5">N(G),N(G)-dimethylarginine dimethylaminohydrolase 1-like</fullName>
    </submittedName>
</protein>
<name>A0A6P4Y6J8_BRABE</name>
<proteinExistence type="inferred from homology"/>
<feature type="active site" description="Nucleophile" evidence="3">
    <location>
        <position position="280"/>
    </location>
</feature>
<dbReference type="OrthoDB" id="10016839at2759"/>
<dbReference type="Proteomes" id="UP000515135">
    <property type="component" value="Unplaced"/>
</dbReference>
<keyword evidence="4" id="KW-1185">Reference proteome</keyword>
<accession>A0A6P4Y6J8</accession>
<dbReference type="GO" id="GO:0006525">
    <property type="term" value="P:arginine metabolic process"/>
    <property type="evidence" value="ECO:0007669"/>
    <property type="project" value="TreeGrafter"/>
</dbReference>
<sequence>MSTAKFTRAIVRQIPDSIRDHSEANEYNARYGLPPVEPIDLDLARKEHAEYTQTLRDLGLDVTVLPADESLPDCPFVEDTCVIVGNRALLTRPYSESRRGEADAVNRVLMGLGLEIHQVDDEEATLEGGDVFFTGHEFFVGNSTRTNIKGIEFLRKTFPEYPVHAIPLAPPELHLKGVACIAAPGVIAVCESDWGIAAWKAIQEQAGFSYEALWTPVPDVDSPFIDDHTCDVIYFNGNLIHCMEEEGPKSVEIFAEKFPDLNRVEATVGELQNVDAGLTCCSLIF</sequence>
<dbReference type="GeneID" id="109462263"/>